<feature type="transmembrane region" description="Helical" evidence="10">
    <location>
        <begin position="55"/>
        <end position="77"/>
    </location>
</feature>
<evidence type="ECO:0000256" key="5">
    <source>
        <dbReference type="ARBA" id="ARBA00022679"/>
    </source>
</evidence>
<evidence type="ECO:0000256" key="8">
    <source>
        <dbReference type="ARBA" id="ARBA00022989"/>
    </source>
</evidence>
<evidence type="ECO:0000256" key="11">
    <source>
        <dbReference type="SAM" id="MobiDB-lite"/>
    </source>
</evidence>
<dbReference type="EC" id="2.4.1.-" evidence="10"/>
<gene>
    <name evidence="12" type="ORF">NUU61_000620</name>
</gene>
<evidence type="ECO:0000256" key="2">
    <source>
        <dbReference type="ARBA" id="ARBA00004922"/>
    </source>
</evidence>
<dbReference type="PANTHER" id="PTHR12413">
    <property type="entry name" value="DOLICHYL GLYCOSYLTRANSFERASE"/>
    <property type="match status" value="1"/>
</dbReference>
<protein>
    <recommendedName>
        <fullName evidence="10">Alpha-1,3-glucosyltransferase</fullName>
        <ecNumber evidence="10">2.4.1.-</ecNumber>
    </recommendedName>
</protein>
<evidence type="ECO:0000256" key="7">
    <source>
        <dbReference type="ARBA" id="ARBA00022824"/>
    </source>
</evidence>
<comment type="pathway">
    <text evidence="2 10">Protein modification; protein glycosylation.</text>
</comment>
<feature type="transmembrane region" description="Helical" evidence="10">
    <location>
        <begin position="405"/>
        <end position="423"/>
    </location>
</feature>
<keyword evidence="9 10" id="KW-0472">Membrane</keyword>
<organism evidence="12 13">
    <name type="scientific">Penicillium alfredii</name>
    <dbReference type="NCBI Taxonomy" id="1506179"/>
    <lineage>
        <taxon>Eukaryota</taxon>
        <taxon>Fungi</taxon>
        <taxon>Dikarya</taxon>
        <taxon>Ascomycota</taxon>
        <taxon>Pezizomycotina</taxon>
        <taxon>Eurotiomycetes</taxon>
        <taxon>Eurotiomycetidae</taxon>
        <taxon>Eurotiales</taxon>
        <taxon>Aspergillaceae</taxon>
        <taxon>Penicillium</taxon>
    </lineage>
</organism>
<proteinExistence type="inferred from homology"/>
<reference evidence="12" key="1">
    <citation type="submission" date="2022-11" db="EMBL/GenBank/DDBJ databases">
        <authorList>
            <person name="Petersen C."/>
        </authorList>
    </citation>
    <scope>NUCLEOTIDE SEQUENCE</scope>
    <source>
        <strain evidence="12">IBT 34128</strain>
    </source>
</reference>
<keyword evidence="8 10" id="KW-1133">Transmembrane helix</keyword>
<reference evidence="12" key="2">
    <citation type="journal article" date="2023" name="IMA Fungus">
        <title>Comparative genomic study of the Penicillium genus elucidates a diverse pangenome and 15 lateral gene transfer events.</title>
        <authorList>
            <person name="Petersen C."/>
            <person name="Sorensen T."/>
            <person name="Nielsen M.R."/>
            <person name="Sondergaard T.E."/>
            <person name="Sorensen J.L."/>
            <person name="Fitzpatrick D.A."/>
            <person name="Frisvad J.C."/>
            <person name="Nielsen K.L."/>
        </authorList>
    </citation>
    <scope>NUCLEOTIDE SEQUENCE</scope>
    <source>
        <strain evidence="12">IBT 34128</strain>
    </source>
</reference>
<dbReference type="RefSeq" id="XP_056516054.1">
    <property type="nucleotide sequence ID" value="XM_056651204.1"/>
</dbReference>
<comment type="subcellular location">
    <subcellularLocation>
        <location evidence="1 10">Endoplasmic reticulum membrane</location>
        <topology evidence="1 10">Multi-pass membrane protein</topology>
    </subcellularLocation>
</comment>
<feature type="region of interest" description="Disordered" evidence="11">
    <location>
        <begin position="1"/>
        <end position="29"/>
    </location>
</feature>
<dbReference type="EMBL" id="JAPMSZ010000001">
    <property type="protein sequence ID" value="KAJ5114861.1"/>
    <property type="molecule type" value="Genomic_DNA"/>
</dbReference>
<comment type="caution">
    <text evidence="12">The sequence shown here is derived from an EMBL/GenBank/DDBJ whole genome shotgun (WGS) entry which is preliminary data.</text>
</comment>
<keyword evidence="13" id="KW-1185">Reference proteome</keyword>
<evidence type="ECO:0000256" key="6">
    <source>
        <dbReference type="ARBA" id="ARBA00022692"/>
    </source>
</evidence>
<feature type="transmembrane region" description="Helical" evidence="10">
    <location>
        <begin position="278"/>
        <end position="298"/>
    </location>
</feature>
<evidence type="ECO:0000256" key="4">
    <source>
        <dbReference type="ARBA" id="ARBA00022676"/>
    </source>
</evidence>
<evidence type="ECO:0000313" key="13">
    <source>
        <dbReference type="Proteomes" id="UP001141434"/>
    </source>
</evidence>
<sequence length="593" mass="66712">MAPPTPSHRPRKKGKFSTTPGSNNNLIVDTGDGKSSPAFPLVSFLWAARAGVSQWLILPLTLMAVGLFRWAVSLWGYSGFQVPPMHGDFEAQRHWMELTTHLPMFQWYLFDLQYWGLDYPPLTAYHSWLLGKIGSAVDPAWFALNDSRGFEDPHLKVYMRATVVVSEYLIYIPAIVNFLRRYTRMQGVHAWSSSIALVAVLMQPATILIDHGHFQYNTVMLGLVVASLDAILAGRMLWACIFFVGALGFKQMALYYAPVMFAYLLGVCVFPRIRVLRLINISLVTVAAFALLFAPLTIGATDAEARKALASAPQPPMLQALQISVEKNSVVYALLFQLAQTIHRVFPFARGLFEDKVANAWCAIHTFYKLTRFDTSLLQWASLGATLASITVPCGIIFRHPRASLLLPALSCVSWGFFLFSFQVHEKSVLLPLLPMTLLLAGDGGLSKENRAWVGWANVLGSWTMYPLLKREELRVPYFVMTLLWAYLLGLPPTSFETYRSRGTSEGSSPHFEPYLLTKIVHFGFYIAMIVWHILEAFVVPPASKPDLWFVLNALIGAGGFGIAYLWCMWKLVTQCRRIDRRAAEEDSRKKKQ</sequence>
<feature type="transmembrane region" description="Helical" evidence="10">
    <location>
        <begin position="377"/>
        <end position="398"/>
    </location>
</feature>
<dbReference type="Pfam" id="PF03155">
    <property type="entry name" value="Alg6_Alg8"/>
    <property type="match status" value="2"/>
</dbReference>
<dbReference type="InterPro" id="IPR004856">
    <property type="entry name" value="Glyco_trans_ALG6/ALG8"/>
</dbReference>
<keyword evidence="4 10" id="KW-0328">Glycosyltransferase</keyword>
<feature type="transmembrane region" description="Helical" evidence="10">
    <location>
        <begin position="253"/>
        <end position="271"/>
    </location>
</feature>
<keyword evidence="5 10" id="KW-0808">Transferase</keyword>
<dbReference type="AlphaFoldDB" id="A0A9W9GA53"/>
<feature type="transmembrane region" description="Helical" evidence="10">
    <location>
        <begin position="475"/>
        <end position="494"/>
    </location>
</feature>
<evidence type="ECO:0000256" key="9">
    <source>
        <dbReference type="ARBA" id="ARBA00023136"/>
    </source>
</evidence>
<evidence type="ECO:0000256" key="1">
    <source>
        <dbReference type="ARBA" id="ARBA00004477"/>
    </source>
</evidence>
<dbReference type="GeneID" id="81390372"/>
<dbReference type="GO" id="GO:0042281">
    <property type="term" value="F:dolichyl pyrophosphate Man9GlcNAc2 alpha-1,3-glucosyltransferase activity"/>
    <property type="evidence" value="ECO:0007669"/>
    <property type="project" value="TreeGrafter"/>
</dbReference>
<evidence type="ECO:0000256" key="3">
    <source>
        <dbReference type="ARBA" id="ARBA00008715"/>
    </source>
</evidence>
<comment type="similarity">
    <text evidence="3 10">Belongs to the ALG6/ALG8 glucosyltransferase family.</text>
</comment>
<feature type="transmembrane region" description="Helical" evidence="10">
    <location>
        <begin position="221"/>
        <end position="247"/>
    </location>
</feature>
<name>A0A9W9GA53_9EURO</name>
<dbReference type="Proteomes" id="UP001141434">
    <property type="component" value="Unassembled WGS sequence"/>
</dbReference>
<feature type="transmembrane region" description="Helical" evidence="10">
    <location>
        <begin position="547"/>
        <end position="568"/>
    </location>
</feature>
<dbReference type="PANTHER" id="PTHR12413:SF1">
    <property type="entry name" value="DOLICHYL PYROPHOSPHATE MAN9GLCNAC2 ALPHA-1,3-GLUCOSYLTRANSFERASE"/>
    <property type="match status" value="1"/>
</dbReference>
<keyword evidence="6 10" id="KW-0812">Transmembrane</keyword>
<keyword evidence="7 10" id="KW-0256">Endoplasmic reticulum</keyword>
<accession>A0A9W9GA53</accession>
<feature type="compositionally biased region" description="Polar residues" evidence="11">
    <location>
        <begin position="16"/>
        <end position="27"/>
    </location>
</feature>
<evidence type="ECO:0000256" key="10">
    <source>
        <dbReference type="RuleBase" id="RU363110"/>
    </source>
</evidence>
<evidence type="ECO:0000313" key="12">
    <source>
        <dbReference type="EMBL" id="KAJ5114861.1"/>
    </source>
</evidence>
<feature type="transmembrane region" description="Helical" evidence="10">
    <location>
        <begin position="515"/>
        <end position="535"/>
    </location>
</feature>
<dbReference type="OrthoDB" id="5589195at2759"/>
<feature type="transmembrane region" description="Helical" evidence="10">
    <location>
        <begin position="157"/>
        <end position="176"/>
    </location>
</feature>
<dbReference type="GO" id="GO:0005789">
    <property type="term" value="C:endoplasmic reticulum membrane"/>
    <property type="evidence" value="ECO:0007669"/>
    <property type="project" value="UniProtKB-SubCell"/>
</dbReference>